<dbReference type="Gene3D" id="1.10.10.1450">
    <property type="match status" value="1"/>
</dbReference>
<gene>
    <name evidence="2" type="ORF">TNIN_193721</name>
</gene>
<dbReference type="Pfam" id="PF17906">
    <property type="entry name" value="HTH_48"/>
    <property type="match status" value="1"/>
</dbReference>
<evidence type="ECO:0000259" key="1">
    <source>
        <dbReference type="Pfam" id="PF17906"/>
    </source>
</evidence>
<dbReference type="Proteomes" id="UP000886998">
    <property type="component" value="Unassembled WGS sequence"/>
</dbReference>
<accession>A0A8X6XGK2</accession>
<proteinExistence type="predicted"/>
<dbReference type="EMBL" id="BMAV01008815">
    <property type="protein sequence ID" value="GFY52701.1"/>
    <property type="molecule type" value="Genomic_DNA"/>
</dbReference>
<sequence>MAVAVPAQRRPASHLSGRYREKVRFEFMVKGGSRAVIRYEWSRGVSGTEIHNRLVEVYGPGVMSKQMVSHIQ</sequence>
<reference evidence="2" key="1">
    <citation type="submission" date="2020-08" db="EMBL/GenBank/DDBJ databases">
        <title>Multicomponent nature underlies the extraordinary mechanical properties of spider dragline silk.</title>
        <authorList>
            <person name="Kono N."/>
            <person name="Nakamura H."/>
            <person name="Mori M."/>
            <person name="Yoshida Y."/>
            <person name="Ohtoshi R."/>
            <person name="Malay A.D."/>
            <person name="Moran D.A.P."/>
            <person name="Tomita M."/>
            <person name="Numata K."/>
            <person name="Arakawa K."/>
        </authorList>
    </citation>
    <scope>NUCLEOTIDE SEQUENCE</scope>
</reference>
<name>A0A8X6XGK2_9ARAC</name>
<comment type="caution">
    <text evidence="2">The sequence shown here is derived from an EMBL/GenBank/DDBJ whole genome shotgun (WGS) entry which is preliminary data.</text>
</comment>
<evidence type="ECO:0000313" key="2">
    <source>
        <dbReference type="EMBL" id="GFY52701.1"/>
    </source>
</evidence>
<dbReference type="InterPro" id="IPR041426">
    <property type="entry name" value="Mos1_HTH"/>
</dbReference>
<organism evidence="2 3">
    <name type="scientific">Trichonephila inaurata madagascariensis</name>
    <dbReference type="NCBI Taxonomy" id="2747483"/>
    <lineage>
        <taxon>Eukaryota</taxon>
        <taxon>Metazoa</taxon>
        <taxon>Ecdysozoa</taxon>
        <taxon>Arthropoda</taxon>
        <taxon>Chelicerata</taxon>
        <taxon>Arachnida</taxon>
        <taxon>Araneae</taxon>
        <taxon>Araneomorphae</taxon>
        <taxon>Entelegynae</taxon>
        <taxon>Araneoidea</taxon>
        <taxon>Nephilidae</taxon>
        <taxon>Trichonephila</taxon>
        <taxon>Trichonephila inaurata</taxon>
    </lineage>
</organism>
<dbReference type="AlphaFoldDB" id="A0A8X6XGK2"/>
<feature type="domain" description="Mos1 transposase HTH" evidence="1">
    <location>
        <begin position="34"/>
        <end position="66"/>
    </location>
</feature>
<dbReference type="OrthoDB" id="8191996at2759"/>
<evidence type="ECO:0000313" key="3">
    <source>
        <dbReference type="Proteomes" id="UP000886998"/>
    </source>
</evidence>
<protein>
    <recommendedName>
        <fullName evidence="1">Mos1 transposase HTH domain-containing protein</fullName>
    </recommendedName>
</protein>
<keyword evidence="3" id="KW-1185">Reference proteome</keyword>